<sequence>MALRNHSTITEFILLGLSVDSHVQVLLFVLFLGIYLFTIMGNLSMLLVIREDPHLHTPMYFFLSHLSFMDFCLSTAIVPKLLENLLSQSKTISVAGCLAQAFFVFDIGGTEVCLLSAMAYDRYAAICHPLLYGQVMNNQLYMQLVWGSWSLGFLDALINIPLTMNLDFCEAKIIHHYSCELPSLFPLSCSDVSTSLTVLVCSTLLHGGGTFFLIFFSYVRIVSTILSVSSTSGRSKAFSTCSSHLTALSFFYGSAFLRYLMPTSGSPLELIFSIQYGVVTPLVNPLIYSLKNKEEVKAAFKRVLARKPRLTF</sequence>
<dbReference type="CDD" id="cd15229">
    <property type="entry name" value="7tmA_OR8S1-like"/>
    <property type="match status" value="1"/>
</dbReference>
<comment type="similarity">
    <text evidence="10">Belongs to the G-protein coupled receptor 1 family.</text>
</comment>
<keyword evidence="7 11" id="KW-0472">Membrane</keyword>
<evidence type="ECO:0000256" key="2">
    <source>
        <dbReference type="ARBA" id="ARBA00004651"/>
    </source>
</evidence>
<feature type="transmembrane region" description="Helical" evidence="11">
    <location>
        <begin position="270"/>
        <end position="290"/>
    </location>
</feature>
<organism evidence="13 14">
    <name type="scientific">Lynx pardinus</name>
    <name type="common">Iberian lynx</name>
    <name type="synonym">Felis pardina</name>
    <dbReference type="NCBI Taxonomy" id="191816"/>
    <lineage>
        <taxon>Eukaryota</taxon>
        <taxon>Metazoa</taxon>
        <taxon>Chordata</taxon>
        <taxon>Craniata</taxon>
        <taxon>Vertebrata</taxon>
        <taxon>Euteleostomi</taxon>
        <taxon>Mammalia</taxon>
        <taxon>Eutheria</taxon>
        <taxon>Laurasiatheria</taxon>
        <taxon>Carnivora</taxon>
        <taxon>Feliformia</taxon>
        <taxon>Felidae</taxon>
        <taxon>Felinae</taxon>
        <taxon>Lynx</taxon>
    </lineage>
</organism>
<name>A0A485NFM1_LYNPA</name>
<keyword evidence="4 10" id="KW-0812">Transmembrane</keyword>
<feature type="transmembrane region" description="Helical" evidence="11">
    <location>
        <begin position="60"/>
        <end position="78"/>
    </location>
</feature>
<dbReference type="AlphaFoldDB" id="A0A485NFM1"/>
<evidence type="ECO:0000313" key="14">
    <source>
        <dbReference type="Proteomes" id="UP000386466"/>
    </source>
</evidence>
<keyword evidence="8 10" id="KW-0675">Receptor</keyword>
<keyword evidence="5 11" id="KW-1133">Transmembrane helix</keyword>
<feature type="transmembrane region" description="Helical" evidence="11">
    <location>
        <begin position="98"/>
        <end position="120"/>
    </location>
</feature>
<dbReference type="PROSITE" id="PS00237">
    <property type="entry name" value="G_PROTEIN_RECEP_F1_1"/>
    <property type="match status" value="1"/>
</dbReference>
<evidence type="ECO:0000313" key="13">
    <source>
        <dbReference type="EMBL" id="VFV30818.1"/>
    </source>
</evidence>
<dbReference type="PANTHER" id="PTHR48001">
    <property type="entry name" value="OLFACTORY RECEPTOR"/>
    <property type="match status" value="1"/>
</dbReference>
<evidence type="ECO:0000256" key="4">
    <source>
        <dbReference type="ARBA" id="ARBA00022692"/>
    </source>
</evidence>
<dbReference type="GO" id="GO:0004930">
    <property type="term" value="F:G protein-coupled receptor activity"/>
    <property type="evidence" value="ECO:0007669"/>
    <property type="project" value="UniProtKB-KW"/>
</dbReference>
<evidence type="ECO:0000256" key="9">
    <source>
        <dbReference type="ARBA" id="ARBA00023224"/>
    </source>
</evidence>
<proteinExistence type="inferred from homology"/>
<feature type="transmembrane region" description="Helical" evidence="11">
    <location>
        <begin position="25"/>
        <end position="48"/>
    </location>
</feature>
<keyword evidence="9 10" id="KW-0807">Transducer</keyword>
<evidence type="ECO:0000256" key="6">
    <source>
        <dbReference type="ARBA" id="ARBA00023040"/>
    </source>
</evidence>
<dbReference type="Pfam" id="PF13853">
    <property type="entry name" value="7tm_4"/>
    <property type="match status" value="1"/>
</dbReference>
<feature type="domain" description="G-protein coupled receptors family 1 profile" evidence="12">
    <location>
        <begin position="41"/>
        <end position="288"/>
    </location>
</feature>
<dbReference type="Gene3D" id="1.20.1070.10">
    <property type="entry name" value="Rhodopsin 7-helix transmembrane proteins"/>
    <property type="match status" value="1"/>
</dbReference>
<evidence type="ECO:0000256" key="1">
    <source>
        <dbReference type="ARBA" id="ARBA00003929"/>
    </source>
</evidence>
<keyword evidence="11" id="KW-0552">Olfaction</keyword>
<keyword evidence="14" id="KW-1185">Reference proteome</keyword>
<dbReference type="GO" id="GO:0005886">
    <property type="term" value="C:plasma membrane"/>
    <property type="evidence" value="ECO:0007669"/>
    <property type="project" value="UniProtKB-SubCell"/>
</dbReference>
<keyword evidence="6 10" id="KW-0297">G-protein coupled receptor</keyword>
<dbReference type="InterPro" id="IPR017452">
    <property type="entry name" value="GPCR_Rhodpsn_7TM"/>
</dbReference>
<evidence type="ECO:0000259" key="12">
    <source>
        <dbReference type="PROSITE" id="PS50262"/>
    </source>
</evidence>
<dbReference type="PRINTS" id="PR00245">
    <property type="entry name" value="OLFACTORYR"/>
</dbReference>
<dbReference type="GO" id="GO:0004984">
    <property type="term" value="F:olfactory receptor activity"/>
    <property type="evidence" value="ECO:0007669"/>
    <property type="project" value="InterPro"/>
</dbReference>
<dbReference type="SUPFAM" id="SSF81321">
    <property type="entry name" value="Family A G protein-coupled receptor-like"/>
    <property type="match status" value="1"/>
</dbReference>
<evidence type="ECO:0000256" key="10">
    <source>
        <dbReference type="RuleBase" id="RU000688"/>
    </source>
</evidence>
<dbReference type="InterPro" id="IPR000276">
    <property type="entry name" value="GPCR_Rhodpsn"/>
</dbReference>
<accession>A0A485NFM1</accession>
<evidence type="ECO:0000256" key="7">
    <source>
        <dbReference type="ARBA" id="ARBA00023136"/>
    </source>
</evidence>
<dbReference type="PRINTS" id="PR00237">
    <property type="entry name" value="GPCRRHODOPSN"/>
</dbReference>
<feature type="transmembrane region" description="Helical" evidence="11">
    <location>
        <begin position="140"/>
        <end position="158"/>
    </location>
</feature>
<protein>
    <recommendedName>
        <fullName evidence="11">Olfactory receptor</fullName>
    </recommendedName>
</protein>
<feature type="transmembrane region" description="Helical" evidence="11">
    <location>
        <begin position="237"/>
        <end position="258"/>
    </location>
</feature>
<gene>
    <name evidence="13" type="ORF">LYPA_23C021293</name>
</gene>
<dbReference type="Proteomes" id="UP000386466">
    <property type="component" value="Unassembled WGS sequence"/>
</dbReference>
<evidence type="ECO:0000256" key="3">
    <source>
        <dbReference type="ARBA" id="ARBA00022475"/>
    </source>
</evidence>
<keyword evidence="3 11" id="KW-1003">Cell membrane</keyword>
<dbReference type="EMBL" id="CAAGRJ010014698">
    <property type="protein sequence ID" value="VFV30818.1"/>
    <property type="molecule type" value="Genomic_DNA"/>
</dbReference>
<dbReference type="InterPro" id="IPR000725">
    <property type="entry name" value="Olfact_rcpt"/>
</dbReference>
<evidence type="ECO:0000256" key="11">
    <source>
        <dbReference type="RuleBase" id="RU363047"/>
    </source>
</evidence>
<comment type="function">
    <text evidence="1">Putative odorant or sperm cell receptor.</text>
</comment>
<feature type="transmembrane region" description="Helical" evidence="11">
    <location>
        <begin position="196"/>
        <end position="216"/>
    </location>
</feature>
<dbReference type="FunFam" id="1.20.1070.10:FF:000015">
    <property type="entry name" value="Olfactory receptor"/>
    <property type="match status" value="1"/>
</dbReference>
<comment type="subcellular location">
    <subcellularLocation>
        <location evidence="2 11">Cell membrane</location>
        <topology evidence="2 11">Multi-pass membrane protein</topology>
    </subcellularLocation>
</comment>
<evidence type="ECO:0000256" key="8">
    <source>
        <dbReference type="ARBA" id="ARBA00023170"/>
    </source>
</evidence>
<keyword evidence="11" id="KW-0716">Sensory transduction</keyword>
<reference evidence="13 14" key="1">
    <citation type="submission" date="2019-01" db="EMBL/GenBank/DDBJ databases">
        <authorList>
            <person name="Alioto T."/>
            <person name="Alioto T."/>
        </authorList>
    </citation>
    <scope>NUCLEOTIDE SEQUENCE [LARGE SCALE GENOMIC DNA]</scope>
</reference>
<dbReference type="PROSITE" id="PS50262">
    <property type="entry name" value="G_PROTEIN_RECEP_F1_2"/>
    <property type="match status" value="1"/>
</dbReference>
<evidence type="ECO:0000256" key="5">
    <source>
        <dbReference type="ARBA" id="ARBA00022989"/>
    </source>
</evidence>